<name>A0A9N7YJT0_PLEPL</name>
<keyword evidence="2" id="KW-1185">Reference proteome</keyword>
<comment type="caution">
    <text evidence="1">The sequence shown here is derived from an EMBL/GenBank/DDBJ whole genome shotgun (WGS) entry which is preliminary data.</text>
</comment>
<accession>A0A9N7YJT0</accession>
<sequence>MTTRINLESPVYLCCSICLGGSYPEKTKTKQRECKLCIERPQPASANLTKQLKKEMTEQESRGHMKDVDTQLIDKAGMWMCRAGAYYQWKSVDLVGLGLDVR</sequence>
<evidence type="ECO:0000313" key="1">
    <source>
        <dbReference type="EMBL" id="CAB1429542.1"/>
    </source>
</evidence>
<protein>
    <submittedName>
        <fullName evidence="1">Uncharacterized protein</fullName>
    </submittedName>
</protein>
<dbReference type="EMBL" id="CADEAL010001147">
    <property type="protein sequence ID" value="CAB1429542.1"/>
    <property type="molecule type" value="Genomic_DNA"/>
</dbReference>
<organism evidence="1 2">
    <name type="scientific">Pleuronectes platessa</name>
    <name type="common">European plaice</name>
    <dbReference type="NCBI Taxonomy" id="8262"/>
    <lineage>
        <taxon>Eukaryota</taxon>
        <taxon>Metazoa</taxon>
        <taxon>Chordata</taxon>
        <taxon>Craniata</taxon>
        <taxon>Vertebrata</taxon>
        <taxon>Euteleostomi</taxon>
        <taxon>Actinopterygii</taxon>
        <taxon>Neopterygii</taxon>
        <taxon>Teleostei</taxon>
        <taxon>Neoteleostei</taxon>
        <taxon>Acanthomorphata</taxon>
        <taxon>Carangaria</taxon>
        <taxon>Pleuronectiformes</taxon>
        <taxon>Pleuronectoidei</taxon>
        <taxon>Pleuronectidae</taxon>
        <taxon>Pleuronectes</taxon>
    </lineage>
</organism>
<dbReference type="Proteomes" id="UP001153269">
    <property type="component" value="Unassembled WGS sequence"/>
</dbReference>
<reference evidence="1" key="1">
    <citation type="submission" date="2020-03" db="EMBL/GenBank/DDBJ databases">
        <authorList>
            <person name="Weist P."/>
        </authorList>
    </citation>
    <scope>NUCLEOTIDE SEQUENCE</scope>
</reference>
<gene>
    <name evidence="1" type="ORF">PLEPLA_LOCUS17520</name>
</gene>
<evidence type="ECO:0000313" key="2">
    <source>
        <dbReference type="Proteomes" id="UP001153269"/>
    </source>
</evidence>
<dbReference type="AlphaFoldDB" id="A0A9N7YJT0"/>
<proteinExistence type="predicted"/>